<dbReference type="RefSeq" id="WP_073345581.1">
    <property type="nucleotide sequence ID" value="NZ_FQVH01000035.1"/>
</dbReference>
<feature type="transmembrane region" description="Helical" evidence="1">
    <location>
        <begin position="6"/>
        <end position="23"/>
    </location>
</feature>
<sequence>MEDILSQVANLGFPIVVSIYLLVRIENKLDTLTQSINELARVIDTLKTYPLNRLS</sequence>
<dbReference type="Proteomes" id="UP000184088">
    <property type="component" value="Unassembled WGS sequence"/>
</dbReference>
<keyword evidence="3" id="KW-1185">Reference proteome</keyword>
<protein>
    <submittedName>
        <fullName evidence="2">YvrJ protein family protein</fullName>
    </submittedName>
</protein>
<keyword evidence="1" id="KW-0812">Transmembrane</keyword>
<keyword evidence="1" id="KW-0472">Membrane</keyword>
<name>A0A1M5DFA5_9THEO</name>
<dbReference type="AlphaFoldDB" id="A0A1M5DFA5"/>
<evidence type="ECO:0000313" key="2">
    <source>
        <dbReference type="EMBL" id="SHF65728.1"/>
    </source>
</evidence>
<evidence type="ECO:0000256" key="1">
    <source>
        <dbReference type="SAM" id="Phobius"/>
    </source>
</evidence>
<proteinExistence type="predicted"/>
<gene>
    <name evidence="2" type="ORF">SAMN02746089_02332</name>
</gene>
<dbReference type="InterPro" id="IPR024419">
    <property type="entry name" value="YvrJ"/>
</dbReference>
<accession>A0A1M5DFA5</accession>
<keyword evidence="1" id="KW-1133">Transmembrane helix</keyword>
<dbReference type="Pfam" id="PF12841">
    <property type="entry name" value="YvrJ"/>
    <property type="match status" value="1"/>
</dbReference>
<organism evidence="2 3">
    <name type="scientific">Caldanaerobius fijiensis DSM 17918</name>
    <dbReference type="NCBI Taxonomy" id="1121256"/>
    <lineage>
        <taxon>Bacteria</taxon>
        <taxon>Bacillati</taxon>
        <taxon>Bacillota</taxon>
        <taxon>Clostridia</taxon>
        <taxon>Thermoanaerobacterales</taxon>
        <taxon>Thermoanaerobacteraceae</taxon>
        <taxon>Caldanaerobius</taxon>
    </lineage>
</organism>
<dbReference type="EMBL" id="FQVH01000035">
    <property type="protein sequence ID" value="SHF65728.1"/>
    <property type="molecule type" value="Genomic_DNA"/>
</dbReference>
<dbReference type="STRING" id="1121256.SAMN02746089_02332"/>
<dbReference type="OrthoDB" id="2662123at2"/>
<evidence type="ECO:0000313" key="3">
    <source>
        <dbReference type="Proteomes" id="UP000184088"/>
    </source>
</evidence>
<reference evidence="2 3" key="1">
    <citation type="submission" date="2016-11" db="EMBL/GenBank/DDBJ databases">
        <authorList>
            <person name="Jaros S."/>
            <person name="Januszkiewicz K."/>
            <person name="Wedrychowicz H."/>
        </authorList>
    </citation>
    <scope>NUCLEOTIDE SEQUENCE [LARGE SCALE GENOMIC DNA]</scope>
    <source>
        <strain evidence="2 3">DSM 17918</strain>
    </source>
</reference>